<keyword evidence="2" id="KW-0472">Membrane</keyword>
<feature type="region of interest" description="Disordered" evidence="1">
    <location>
        <begin position="16"/>
        <end position="44"/>
    </location>
</feature>
<feature type="compositionally biased region" description="Polar residues" evidence="1">
    <location>
        <begin position="16"/>
        <end position="35"/>
    </location>
</feature>
<feature type="compositionally biased region" description="Acidic residues" evidence="1">
    <location>
        <begin position="83"/>
        <end position="92"/>
    </location>
</feature>
<proteinExistence type="predicted"/>
<feature type="region of interest" description="Disordered" evidence="1">
    <location>
        <begin position="164"/>
        <end position="188"/>
    </location>
</feature>
<keyword evidence="2" id="KW-1133">Transmembrane helix</keyword>
<evidence type="ECO:0000256" key="1">
    <source>
        <dbReference type="SAM" id="MobiDB-lite"/>
    </source>
</evidence>
<dbReference type="Proteomes" id="UP000297245">
    <property type="component" value="Unassembled WGS sequence"/>
</dbReference>
<keyword evidence="2" id="KW-0812">Transmembrane</keyword>
<organism evidence="3 4">
    <name type="scientific">Dendrothele bispora (strain CBS 962.96)</name>
    <dbReference type="NCBI Taxonomy" id="1314807"/>
    <lineage>
        <taxon>Eukaryota</taxon>
        <taxon>Fungi</taxon>
        <taxon>Dikarya</taxon>
        <taxon>Basidiomycota</taxon>
        <taxon>Agaricomycotina</taxon>
        <taxon>Agaricomycetes</taxon>
        <taxon>Agaricomycetidae</taxon>
        <taxon>Agaricales</taxon>
        <taxon>Agaricales incertae sedis</taxon>
        <taxon>Dendrothele</taxon>
    </lineage>
</organism>
<feature type="compositionally biased region" description="Low complexity" evidence="1">
    <location>
        <begin position="176"/>
        <end position="188"/>
    </location>
</feature>
<dbReference type="EMBL" id="ML179122">
    <property type="protein sequence ID" value="THU99276.1"/>
    <property type="molecule type" value="Genomic_DNA"/>
</dbReference>
<gene>
    <name evidence="3" type="ORF">K435DRAFT_837751</name>
</gene>
<keyword evidence="4" id="KW-1185">Reference proteome</keyword>
<feature type="region of interest" description="Disordered" evidence="1">
    <location>
        <begin position="252"/>
        <end position="273"/>
    </location>
</feature>
<reference evidence="3 4" key="1">
    <citation type="journal article" date="2019" name="Nat. Ecol. Evol.">
        <title>Megaphylogeny resolves global patterns of mushroom evolution.</title>
        <authorList>
            <person name="Varga T."/>
            <person name="Krizsan K."/>
            <person name="Foldi C."/>
            <person name="Dima B."/>
            <person name="Sanchez-Garcia M."/>
            <person name="Sanchez-Ramirez S."/>
            <person name="Szollosi G.J."/>
            <person name="Szarkandi J.G."/>
            <person name="Papp V."/>
            <person name="Albert L."/>
            <person name="Andreopoulos W."/>
            <person name="Angelini C."/>
            <person name="Antonin V."/>
            <person name="Barry K.W."/>
            <person name="Bougher N.L."/>
            <person name="Buchanan P."/>
            <person name="Buyck B."/>
            <person name="Bense V."/>
            <person name="Catcheside P."/>
            <person name="Chovatia M."/>
            <person name="Cooper J."/>
            <person name="Damon W."/>
            <person name="Desjardin D."/>
            <person name="Finy P."/>
            <person name="Geml J."/>
            <person name="Haridas S."/>
            <person name="Hughes K."/>
            <person name="Justo A."/>
            <person name="Karasinski D."/>
            <person name="Kautmanova I."/>
            <person name="Kiss B."/>
            <person name="Kocsube S."/>
            <person name="Kotiranta H."/>
            <person name="LaButti K.M."/>
            <person name="Lechner B.E."/>
            <person name="Liimatainen K."/>
            <person name="Lipzen A."/>
            <person name="Lukacs Z."/>
            <person name="Mihaltcheva S."/>
            <person name="Morgado L.N."/>
            <person name="Niskanen T."/>
            <person name="Noordeloos M.E."/>
            <person name="Ohm R.A."/>
            <person name="Ortiz-Santana B."/>
            <person name="Ovrebo C."/>
            <person name="Racz N."/>
            <person name="Riley R."/>
            <person name="Savchenko A."/>
            <person name="Shiryaev A."/>
            <person name="Soop K."/>
            <person name="Spirin V."/>
            <person name="Szebenyi C."/>
            <person name="Tomsovsky M."/>
            <person name="Tulloss R.E."/>
            <person name="Uehling J."/>
            <person name="Grigoriev I.V."/>
            <person name="Vagvolgyi C."/>
            <person name="Papp T."/>
            <person name="Martin F.M."/>
            <person name="Miettinen O."/>
            <person name="Hibbett D.S."/>
            <person name="Nagy L.G."/>
        </authorList>
    </citation>
    <scope>NUCLEOTIDE SEQUENCE [LARGE SCALE GENOMIC DNA]</scope>
    <source>
        <strain evidence="3 4">CBS 962.96</strain>
    </source>
</reference>
<dbReference type="AlphaFoldDB" id="A0A4S8MA31"/>
<name>A0A4S8MA31_DENBC</name>
<feature type="transmembrane region" description="Helical" evidence="2">
    <location>
        <begin position="307"/>
        <end position="332"/>
    </location>
</feature>
<evidence type="ECO:0000313" key="3">
    <source>
        <dbReference type="EMBL" id="THU99276.1"/>
    </source>
</evidence>
<feature type="transmembrane region" description="Helical" evidence="2">
    <location>
        <begin position="352"/>
        <end position="375"/>
    </location>
</feature>
<feature type="region of interest" description="Disordered" evidence="1">
    <location>
        <begin position="59"/>
        <end position="102"/>
    </location>
</feature>
<protein>
    <submittedName>
        <fullName evidence="3">Uncharacterized protein</fullName>
    </submittedName>
</protein>
<evidence type="ECO:0000313" key="4">
    <source>
        <dbReference type="Proteomes" id="UP000297245"/>
    </source>
</evidence>
<evidence type="ECO:0000256" key="2">
    <source>
        <dbReference type="SAM" id="Phobius"/>
    </source>
</evidence>
<sequence>MSYYMWLQSRLSSTFMDRSGSGASEDSPFASTLNTPKDEDVPHPFDQIGRKLLALDAQHTPPKTPSVFSLDPVDPPNEKQGENEECEVDNGPDESISPSLSGSSIAVTGAAAYLSFHSMPNQEGLPLSRGSSPVIPELRLPPSLSANSVFTEYLSAADIDQTALNSNGRDVSDGISSQMSSRSTISEHLTRAVSTQSISSQAAQSEGIVASVSSSSDILSSPESIYQSFSQHERTSSLYSLPNVPITVAPGEISSPVIDSPQHTDSAKNDTDSSVVQVGNLPQEIEGDTDVFISNMQDLKSQLSLTLLAKILGFLPWCIVVGATILLCPRTLETVTFSTGYVFFPRGIYRFAYWADCAIAHIMIFLACLVVLGIWSPSLGILMTAMVLGQTVLTWQDFVLDGRALGEDDRQSIYLSLKMYVKSDGEVMIRQHSSGGFFFQERKDDDKQVMEDVDKT</sequence>
<dbReference type="OrthoDB" id="2752889at2759"/>
<accession>A0A4S8MA31</accession>